<dbReference type="EMBL" id="LCFK01000013">
    <property type="protein sequence ID" value="KKS94290.1"/>
    <property type="molecule type" value="Genomic_DNA"/>
</dbReference>
<evidence type="ECO:0000313" key="1">
    <source>
        <dbReference type="EMBL" id="KKS94290.1"/>
    </source>
</evidence>
<comment type="caution">
    <text evidence="1">The sequence shown here is derived from an EMBL/GenBank/DDBJ whole genome shotgun (WGS) entry which is preliminary data.</text>
</comment>
<gene>
    <name evidence="1" type="ORF">UV68_C0013G0016</name>
</gene>
<proteinExistence type="predicted"/>
<accession>A0A0G1D8P5</accession>
<evidence type="ECO:0000313" key="2">
    <source>
        <dbReference type="Proteomes" id="UP000033980"/>
    </source>
</evidence>
<organism evidence="1 2">
    <name type="scientific">Candidatus Collierbacteria bacterium GW2011_GWC2_43_12</name>
    <dbReference type="NCBI Taxonomy" id="1618390"/>
    <lineage>
        <taxon>Bacteria</taxon>
        <taxon>Candidatus Collieribacteriota</taxon>
    </lineage>
</organism>
<protein>
    <submittedName>
        <fullName evidence="1">Uncharacterized protein</fullName>
    </submittedName>
</protein>
<reference evidence="1 2" key="1">
    <citation type="journal article" date="2015" name="Nature">
        <title>rRNA introns, odd ribosomes, and small enigmatic genomes across a large radiation of phyla.</title>
        <authorList>
            <person name="Brown C.T."/>
            <person name="Hug L.A."/>
            <person name="Thomas B.C."/>
            <person name="Sharon I."/>
            <person name="Castelle C.J."/>
            <person name="Singh A."/>
            <person name="Wilkins M.J."/>
            <person name="Williams K.H."/>
            <person name="Banfield J.F."/>
        </authorList>
    </citation>
    <scope>NUCLEOTIDE SEQUENCE [LARGE SCALE GENOMIC DNA]</scope>
</reference>
<name>A0A0G1D8P5_9BACT</name>
<sequence>MIEQESEGEKYFPTIAGVIHKGIKITETLELLDRIDLKNKRVMIELASYPIAEKYRGANEEFCEFFEAIAEKITAEGGTVLAGDSEQLIDLAAEELQQLWIESPSGYLCKYSEIVSKDRDPHFLDFARVNKPDIIILDREHAKFVAEKLGVSVVLVSP</sequence>
<dbReference type="AlphaFoldDB" id="A0A0G1D8P5"/>
<dbReference type="Proteomes" id="UP000033980">
    <property type="component" value="Unassembled WGS sequence"/>
</dbReference>